<accession>A0A6P5U5F7</accession>
<sequence>MTNDPSLSLSMLSPSLSPSPIFLPVSSYLSRSSLSVYASNAIENVVIIGSCPTGVTTASYAAQANLKPLEFEGYRSGPVPGQLMTTTEVENFPGFPNGNWSRFNGQP</sequence>
<keyword evidence="3" id="KW-0560">Oxidoreductase</keyword>
<keyword evidence="4" id="KW-1185">Reference proteome</keyword>
<dbReference type="GO" id="GO:0016491">
    <property type="term" value="F:oxidoreductase activity"/>
    <property type="evidence" value="ECO:0007669"/>
    <property type="project" value="UniProtKB-KW"/>
</dbReference>
<evidence type="ECO:0000313" key="4">
    <source>
        <dbReference type="Proteomes" id="UP000515124"/>
    </source>
</evidence>
<dbReference type="InterPro" id="IPR050097">
    <property type="entry name" value="Ferredoxin-NADP_redctase_2"/>
</dbReference>
<evidence type="ECO:0000256" key="1">
    <source>
        <dbReference type="ARBA" id="ARBA00009333"/>
    </source>
</evidence>
<dbReference type="AlphaFoldDB" id="A0A6P5U5F7"/>
<evidence type="ECO:0000256" key="2">
    <source>
        <dbReference type="ARBA" id="ARBA00022630"/>
    </source>
</evidence>
<dbReference type="KEGG" id="pavi:110774149"/>
<comment type="similarity">
    <text evidence="1">Belongs to the class-II pyridine nucleotide-disulfide oxidoreductase family.</text>
</comment>
<dbReference type="Proteomes" id="UP000515124">
    <property type="component" value="Unplaced"/>
</dbReference>
<name>A0A6P5U5F7_PRUAV</name>
<gene>
    <name evidence="5" type="primary">LOC110774149</name>
</gene>
<dbReference type="GeneID" id="110774149"/>
<dbReference type="RefSeq" id="XP_021834380.1">
    <property type="nucleotide sequence ID" value="XM_021978688.1"/>
</dbReference>
<protein>
    <submittedName>
        <fullName evidence="5">NADPH-dependent thioredoxin reductase 3-like</fullName>
    </submittedName>
</protein>
<dbReference type="Gene3D" id="3.50.50.60">
    <property type="entry name" value="FAD/NAD(P)-binding domain"/>
    <property type="match status" value="1"/>
</dbReference>
<evidence type="ECO:0000313" key="5">
    <source>
        <dbReference type="RefSeq" id="XP_021834380.1"/>
    </source>
</evidence>
<organism evidence="4 5">
    <name type="scientific">Prunus avium</name>
    <name type="common">Cherry</name>
    <name type="synonym">Cerasus avium</name>
    <dbReference type="NCBI Taxonomy" id="42229"/>
    <lineage>
        <taxon>Eukaryota</taxon>
        <taxon>Viridiplantae</taxon>
        <taxon>Streptophyta</taxon>
        <taxon>Embryophyta</taxon>
        <taxon>Tracheophyta</taxon>
        <taxon>Spermatophyta</taxon>
        <taxon>Magnoliopsida</taxon>
        <taxon>eudicotyledons</taxon>
        <taxon>Gunneridae</taxon>
        <taxon>Pentapetalae</taxon>
        <taxon>rosids</taxon>
        <taxon>fabids</taxon>
        <taxon>Rosales</taxon>
        <taxon>Rosaceae</taxon>
        <taxon>Amygdaloideae</taxon>
        <taxon>Amygdaleae</taxon>
        <taxon>Prunus</taxon>
    </lineage>
</organism>
<proteinExistence type="inferred from homology"/>
<evidence type="ECO:0000256" key="3">
    <source>
        <dbReference type="ARBA" id="ARBA00023002"/>
    </source>
</evidence>
<dbReference type="GO" id="GO:0097237">
    <property type="term" value="P:cellular response to toxic substance"/>
    <property type="evidence" value="ECO:0007669"/>
    <property type="project" value="UniProtKB-ARBA"/>
</dbReference>
<dbReference type="PRINTS" id="PR00469">
    <property type="entry name" value="PNDRDTASEII"/>
</dbReference>
<reference evidence="5" key="1">
    <citation type="submission" date="2025-08" db="UniProtKB">
        <authorList>
            <consortium name="RefSeq"/>
        </authorList>
    </citation>
    <scope>IDENTIFICATION</scope>
</reference>
<dbReference type="PANTHER" id="PTHR48105">
    <property type="entry name" value="THIOREDOXIN REDUCTASE 1-RELATED-RELATED"/>
    <property type="match status" value="1"/>
</dbReference>
<dbReference type="InterPro" id="IPR036188">
    <property type="entry name" value="FAD/NAD-bd_sf"/>
</dbReference>
<keyword evidence="2" id="KW-0285">Flavoprotein</keyword>
<dbReference type="SUPFAM" id="SSF51905">
    <property type="entry name" value="FAD/NAD(P)-binding domain"/>
    <property type="match status" value="1"/>
</dbReference>